<dbReference type="Pfam" id="PF00270">
    <property type="entry name" value="DEAD"/>
    <property type="match status" value="1"/>
</dbReference>
<keyword evidence="9" id="KW-1185">Reference proteome</keyword>
<feature type="region of interest" description="Disordered" evidence="5">
    <location>
        <begin position="529"/>
        <end position="682"/>
    </location>
</feature>
<keyword evidence="3 8" id="KW-0347">Helicase</keyword>
<reference evidence="8 9" key="1">
    <citation type="journal article" date="2019" name="Int. J. Syst. Evol. Microbiol.">
        <title>The Global Catalogue of Microorganisms (GCM) 10K type strain sequencing project: providing services to taxonomists for standard genome sequencing and annotation.</title>
        <authorList>
            <consortium name="The Broad Institute Genomics Platform"/>
            <consortium name="The Broad Institute Genome Sequencing Center for Infectious Disease"/>
            <person name="Wu L."/>
            <person name="Ma J."/>
        </authorList>
    </citation>
    <scope>NUCLEOTIDE SEQUENCE [LARGE SCALE GENOMIC DNA]</scope>
    <source>
        <strain evidence="8 9">CGMCC 1.12121</strain>
    </source>
</reference>
<dbReference type="SUPFAM" id="SSF52540">
    <property type="entry name" value="P-loop containing nucleoside triphosphate hydrolases"/>
    <property type="match status" value="1"/>
</dbReference>
<dbReference type="EMBL" id="JBHUDK010000005">
    <property type="protein sequence ID" value="MFD1598406.1"/>
    <property type="molecule type" value="Genomic_DNA"/>
</dbReference>
<dbReference type="Pfam" id="PF02732">
    <property type="entry name" value="ERCC4"/>
    <property type="match status" value="1"/>
</dbReference>
<feature type="compositionally biased region" description="Low complexity" evidence="5">
    <location>
        <begin position="631"/>
        <end position="648"/>
    </location>
</feature>
<dbReference type="Pfam" id="PF14520">
    <property type="entry name" value="HHH_5"/>
    <property type="match status" value="1"/>
</dbReference>
<keyword evidence="2" id="KW-0378">Hydrolase</keyword>
<dbReference type="CDD" id="cd12089">
    <property type="entry name" value="Hef_ID"/>
    <property type="match status" value="1"/>
</dbReference>
<keyword evidence="1" id="KW-0547">Nucleotide-binding</keyword>
<dbReference type="Gene3D" id="3.40.50.10130">
    <property type="match status" value="1"/>
</dbReference>
<dbReference type="InterPro" id="IPR041755">
    <property type="entry name" value="Hef_ID"/>
</dbReference>
<dbReference type="InterPro" id="IPR003583">
    <property type="entry name" value="Hlx-hairpin-Hlx_DNA-bd_motif"/>
</dbReference>
<dbReference type="InterPro" id="IPR006166">
    <property type="entry name" value="ERCC4_domain"/>
</dbReference>
<dbReference type="GO" id="GO:0016787">
    <property type="term" value="F:hydrolase activity"/>
    <property type="evidence" value="ECO:0007669"/>
    <property type="project" value="UniProtKB-KW"/>
</dbReference>
<dbReference type="InterPro" id="IPR011545">
    <property type="entry name" value="DEAD/DEAH_box_helicase_dom"/>
</dbReference>
<dbReference type="CDD" id="cd20075">
    <property type="entry name" value="XPF_nuclease_XPF_arch"/>
    <property type="match status" value="1"/>
</dbReference>
<proteinExistence type="predicted"/>
<dbReference type="SUPFAM" id="SSF47781">
    <property type="entry name" value="RuvA domain 2-like"/>
    <property type="match status" value="1"/>
</dbReference>
<dbReference type="PROSITE" id="PS51192">
    <property type="entry name" value="HELICASE_ATP_BIND_1"/>
    <property type="match status" value="1"/>
</dbReference>
<dbReference type="Gene3D" id="1.20.1320.20">
    <property type="entry name" value="hef helicase domain"/>
    <property type="match status" value="1"/>
</dbReference>
<name>A0ABD6CM80_9EURY</name>
<evidence type="ECO:0000256" key="1">
    <source>
        <dbReference type="ARBA" id="ARBA00022741"/>
    </source>
</evidence>
<dbReference type="GO" id="GO:0004386">
    <property type="term" value="F:helicase activity"/>
    <property type="evidence" value="ECO:0007669"/>
    <property type="project" value="UniProtKB-KW"/>
</dbReference>
<feature type="compositionally biased region" description="Low complexity" evidence="5">
    <location>
        <begin position="610"/>
        <end position="621"/>
    </location>
</feature>
<dbReference type="PANTHER" id="PTHR14025">
    <property type="entry name" value="FANCONI ANEMIA GROUP M FANCM FAMILY MEMBER"/>
    <property type="match status" value="1"/>
</dbReference>
<dbReference type="InterPro" id="IPR014001">
    <property type="entry name" value="Helicase_ATP-bd"/>
</dbReference>
<dbReference type="Pfam" id="PF00271">
    <property type="entry name" value="Helicase_C"/>
    <property type="match status" value="1"/>
</dbReference>
<dbReference type="RefSeq" id="WP_256419647.1">
    <property type="nucleotide sequence ID" value="NZ_JANHDI010000001.1"/>
</dbReference>
<dbReference type="GO" id="GO:0140097">
    <property type="term" value="F:catalytic activity, acting on DNA"/>
    <property type="evidence" value="ECO:0007669"/>
    <property type="project" value="UniProtKB-ARBA"/>
</dbReference>
<sequence length="894" mass="97817">MAATDDPGYVDHPLLSPDFIERRDYQVQLANTARESHTLVCLPTGLGKTTVSLLVTAHRLHETGGKALFLAPTKPLVQQHADFYREALEIPDEEIVVFTGEIRPEDRANAWDDARIVIATPQVVENDLVGSRISLADVTHLTFDECHRASGDYAYVYIAERYHANATDPLVTGMSASPGGDKEAILDVCQNLGIGEVEVMTEADADVDEYTHDTSVEWERIQLPDEILQIRDALNEVIKDRLQKLKSLGVTNTTQPDVSQKQLNRMRGKLQELMDADKSDGYKGMSTHAEVMKLRRAVELVETQSVESVRRYFERQRNAARSSGASKASQRLVSEPKVREAMRLAESYDGTHPKFSRARILLAQTLGIEEGERVIVFTESRDTAEALTEFLSASFDVRRFVGQGDKESSDGMTQKEQQETLDDFRNGEFEVLVSTSVAEEGLDVPEVDLVLFFEPVPTAIRSIQRKGRTGRQAEGRVVVLLAEDTRDEAYFWISRRREKEMESELRDLKSVAGDIESELNPPQEALEAYEDAGSGKGDERSGKSKDENDGSDGSGGGEKSAGGGQSEDTEESDSASVDAETRAQKNGQAGLTDFGPTDEEIERARDDPDGSTGETDSESGSKAANTDTNGSEAANTDASESTATDTDAGVATEEESTTTGGDGAEGDEGIVATAEGDDEETELVVDQRELDASIAKELSKREGVRTRLETLAVGDYVLSDRVAVERKSVADFLDTLLGDERSIFEQIGDLSRAYARPVLIVEGDGLYEERNVHPGAIRGALASLAVDFDVSVLQTRDEDDTAELLLTIAEREQTERDRTVSVHGEKSAKTLAEQQEYVVSSIGDIGPVTAQSLLEEFGTVEQVMTAREDDLREVSGIGEVTAERIREVVGSDYE</sequence>
<gene>
    <name evidence="8" type="ORF">ACFSBX_05495</name>
</gene>
<feature type="domain" description="Helicase ATP-binding" evidence="6">
    <location>
        <begin position="29"/>
        <end position="196"/>
    </location>
</feature>
<dbReference type="GO" id="GO:0006259">
    <property type="term" value="P:DNA metabolic process"/>
    <property type="evidence" value="ECO:0007669"/>
    <property type="project" value="UniProtKB-ARBA"/>
</dbReference>
<dbReference type="PROSITE" id="PS51194">
    <property type="entry name" value="HELICASE_CTER"/>
    <property type="match status" value="1"/>
</dbReference>
<evidence type="ECO:0000259" key="7">
    <source>
        <dbReference type="PROSITE" id="PS51194"/>
    </source>
</evidence>
<evidence type="ECO:0000259" key="6">
    <source>
        <dbReference type="PROSITE" id="PS51192"/>
    </source>
</evidence>
<dbReference type="Gene3D" id="1.10.150.20">
    <property type="entry name" value="5' to 3' exonuclease, C-terminal subdomain"/>
    <property type="match status" value="1"/>
</dbReference>
<evidence type="ECO:0000313" key="8">
    <source>
        <dbReference type="EMBL" id="MFD1598406.1"/>
    </source>
</evidence>
<evidence type="ECO:0000256" key="3">
    <source>
        <dbReference type="ARBA" id="ARBA00022806"/>
    </source>
</evidence>
<dbReference type="SMART" id="SM00891">
    <property type="entry name" value="ERCC4"/>
    <property type="match status" value="1"/>
</dbReference>
<dbReference type="PANTHER" id="PTHR14025:SF20">
    <property type="entry name" value="FANCONI ANEMIA GROUP M PROTEIN"/>
    <property type="match status" value="1"/>
</dbReference>
<dbReference type="SUPFAM" id="SSF52980">
    <property type="entry name" value="Restriction endonuclease-like"/>
    <property type="match status" value="1"/>
</dbReference>
<dbReference type="GO" id="GO:0005524">
    <property type="term" value="F:ATP binding"/>
    <property type="evidence" value="ECO:0007669"/>
    <property type="project" value="UniProtKB-KW"/>
</dbReference>
<evidence type="ECO:0000256" key="2">
    <source>
        <dbReference type="ARBA" id="ARBA00022801"/>
    </source>
</evidence>
<dbReference type="InterPro" id="IPR010994">
    <property type="entry name" value="RuvA_2-like"/>
</dbReference>
<dbReference type="SMART" id="SM00490">
    <property type="entry name" value="HELICc"/>
    <property type="match status" value="1"/>
</dbReference>
<dbReference type="Proteomes" id="UP001597085">
    <property type="component" value="Unassembled WGS sequence"/>
</dbReference>
<keyword evidence="4" id="KW-0067">ATP-binding</keyword>
<dbReference type="Gene3D" id="3.40.50.300">
    <property type="entry name" value="P-loop containing nucleotide triphosphate hydrolases"/>
    <property type="match status" value="2"/>
</dbReference>
<evidence type="ECO:0000256" key="4">
    <source>
        <dbReference type="ARBA" id="ARBA00022840"/>
    </source>
</evidence>
<dbReference type="AlphaFoldDB" id="A0ABD6CM80"/>
<dbReference type="InterPro" id="IPR001650">
    <property type="entry name" value="Helicase_C-like"/>
</dbReference>
<feature type="compositionally biased region" description="Gly residues" evidence="5">
    <location>
        <begin position="552"/>
        <end position="565"/>
    </location>
</feature>
<dbReference type="Pfam" id="PF21210">
    <property type="entry name" value="RNA_helicase_helical"/>
    <property type="match status" value="1"/>
</dbReference>
<comment type="caution">
    <text evidence="8">The sequence shown here is derived from an EMBL/GenBank/DDBJ whole genome shotgun (WGS) entry which is preliminary data.</text>
</comment>
<organism evidence="8 9">
    <name type="scientific">Halobellus rarus</name>
    <dbReference type="NCBI Taxonomy" id="1126237"/>
    <lineage>
        <taxon>Archaea</taxon>
        <taxon>Methanobacteriati</taxon>
        <taxon>Methanobacteriota</taxon>
        <taxon>Stenosarchaea group</taxon>
        <taxon>Halobacteria</taxon>
        <taxon>Halobacteriales</taxon>
        <taxon>Haloferacaceae</taxon>
        <taxon>Halobellus</taxon>
    </lineage>
</organism>
<dbReference type="NCBIfam" id="NF010337">
    <property type="entry name" value="PRK13766.1"/>
    <property type="match status" value="1"/>
</dbReference>
<protein>
    <submittedName>
        <fullName evidence="8">DEAD/DEAH box helicase</fullName>
    </submittedName>
</protein>
<dbReference type="SMART" id="SM00278">
    <property type="entry name" value="HhH1"/>
    <property type="match status" value="2"/>
</dbReference>
<evidence type="ECO:0000256" key="5">
    <source>
        <dbReference type="SAM" id="MobiDB-lite"/>
    </source>
</evidence>
<feature type="domain" description="Helicase C-terminal" evidence="7">
    <location>
        <begin position="361"/>
        <end position="527"/>
    </location>
</feature>
<feature type="compositionally biased region" description="Basic and acidic residues" evidence="5">
    <location>
        <begin position="536"/>
        <end position="548"/>
    </location>
</feature>
<dbReference type="SMART" id="SM00487">
    <property type="entry name" value="DEXDc"/>
    <property type="match status" value="1"/>
</dbReference>
<dbReference type="InterPro" id="IPR011335">
    <property type="entry name" value="Restrct_endonuc-II-like"/>
</dbReference>
<dbReference type="InterPro" id="IPR027417">
    <property type="entry name" value="P-loop_NTPase"/>
</dbReference>
<accession>A0ABD6CM80</accession>
<evidence type="ECO:0000313" key="9">
    <source>
        <dbReference type="Proteomes" id="UP001597085"/>
    </source>
</evidence>